<dbReference type="EMBL" id="CAFBPU010000002">
    <property type="protein sequence ID" value="CAB5018577.1"/>
    <property type="molecule type" value="Genomic_DNA"/>
</dbReference>
<evidence type="ECO:0000256" key="2">
    <source>
        <dbReference type="ARBA" id="ARBA00022691"/>
    </source>
</evidence>
<keyword evidence="8" id="KW-0501">Molybdenum cofactor biosynthesis</keyword>
<dbReference type="InterPro" id="IPR006638">
    <property type="entry name" value="Elp3/MiaA/NifB-like_rSAM"/>
</dbReference>
<dbReference type="InterPro" id="IPR013483">
    <property type="entry name" value="MoaA"/>
</dbReference>
<dbReference type="InterPro" id="IPR007197">
    <property type="entry name" value="rSAM"/>
</dbReference>
<gene>
    <name evidence="11" type="ORF">UFOPK3268_01030</name>
    <name evidence="12" type="ORF">UFOPK4150_00093</name>
</gene>
<organism evidence="12">
    <name type="scientific">freshwater metagenome</name>
    <dbReference type="NCBI Taxonomy" id="449393"/>
    <lineage>
        <taxon>unclassified sequences</taxon>
        <taxon>metagenomes</taxon>
        <taxon>ecological metagenomes</taxon>
    </lineage>
</organism>
<dbReference type="NCBIfam" id="TIGR02666">
    <property type="entry name" value="moaA"/>
    <property type="match status" value="1"/>
</dbReference>
<evidence type="ECO:0000256" key="3">
    <source>
        <dbReference type="ARBA" id="ARBA00022723"/>
    </source>
</evidence>
<dbReference type="InterPro" id="IPR050105">
    <property type="entry name" value="MoCo_biosynth_MoaA/MoaC"/>
</dbReference>
<name>A0A6J7QLQ0_9ZZZZ</name>
<evidence type="ECO:0000256" key="7">
    <source>
        <dbReference type="ARBA" id="ARBA00023134"/>
    </source>
</evidence>
<dbReference type="PROSITE" id="PS51918">
    <property type="entry name" value="RADICAL_SAM"/>
    <property type="match status" value="1"/>
</dbReference>
<evidence type="ECO:0000259" key="10">
    <source>
        <dbReference type="PROSITE" id="PS51918"/>
    </source>
</evidence>
<feature type="domain" description="Radical SAM core" evidence="10">
    <location>
        <begin position="7"/>
        <end position="222"/>
    </location>
</feature>
<evidence type="ECO:0000256" key="1">
    <source>
        <dbReference type="ARBA" id="ARBA00022485"/>
    </source>
</evidence>
<dbReference type="SFLD" id="SFLDG01067">
    <property type="entry name" value="SPASM/twitch_domain_containing"/>
    <property type="match status" value="1"/>
</dbReference>
<dbReference type="Gene3D" id="3.20.20.70">
    <property type="entry name" value="Aldolase class I"/>
    <property type="match status" value="1"/>
</dbReference>
<keyword evidence="1" id="KW-0004">4Fe-4S</keyword>
<dbReference type="SUPFAM" id="SSF102114">
    <property type="entry name" value="Radical SAM enzymes"/>
    <property type="match status" value="1"/>
</dbReference>
<reference evidence="12" key="1">
    <citation type="submission" date="2020-05" db="EMBL/GenBank/DDBJ databases">
        <authorList>
            <person name="Chiriac C."/>
            <person name="Salcher M."/>
            <person name="Ghai R."/>
            <person name="Kavagutti S V."/>
        </authorList>
    </citation>
    <scope>NUCLEOTIDE SEQUENCE</scope>
</reference>
<dbReference type="GO" id="GO:0051539">
    <property type="term" value="F:4 iron, 4 sulfur cluster binding"/>
    <property type="evidence" value="ECO:0007669"/>
    <property type="project" value="UniProtKB-KW"/>
</dbReference>
<dbReference type="SFLD" id="SFLDS00029">
    <property type="entry name" value="Radical_SAM"/>
    <property type="match status" value="1"/>
</dbReference>
<dbReference type="HAMAP" id="MF_01225_B">
    <property type="entry name" value="MoaA_B"/>
    <property type="match status" value="1"/>
</dbReference>
<evidence type="ECO:0000256" key="6">
    <source>
        <dbReference type="ARBA" id="ARBA00023014"/>
    </source>
</evidence>
<dbReference type="InterPro" id="IPR058240">
    <property type="entry name" value="rSAM_sf"/>
</dbReference>
<dbReference type="InterPro" id="IPR040064">
    <property type="entry name" value="MoaA-like"/>
</dbReference>
<sequence length="333" mass="36427">MSELVDTFGRAHHDLRVSLTDRCSLRCTYCMPADFADWIPGPELLTTDELMLVLEVATGLGIDGVRLTGGEPLLRPDIVEIVRMINDLPSPPKISVTTNALKLAQLAGPLRDAGLERVNVSLDTLDRDRFKAMTFRDRFNDVLAGIAAAQAAGLAPVKVNSVLMRGVNDDEAPALLQRALDQGWRLRFIEQMPLDAGGQWLRSTMVSADEIFEQLSALYTLTPVPSRGSAPAEEFYVDGGPATVGIIASVTRPFCAACDRLRLTADGQLRNCLFARDELDLRIALRDESLSPDQVRAEVERRLRLVVKDKLPGHGINDLNFIAPTRPMSAIGG</sequence>
<dbReference type="CDD" id="cd21117">
    <property type="entry name" value="Twitch_MoaA"/>
    <property type="match status" value="1"/>
</dbReference>
<protein>
    <submittedName>
        <fullName evidence="12">Unannotated protein</fullName>
    </submittedName>
</protein>
<dbReference type="Pfam" id="PF04055">
    <property type="entry name" value="Radical_SAM"/>
    <property type="match status" value="1"/>
</dbReference>
<evidence type="ECO:0000256" key="4">
    <source>
        <dbReference type="ARBA" id="ARBA00022741"/>
    </source>
</evidence>
<keyword evidence="4" id="KW-0547">Nucleotide-binding</keyword>
<evidence type="ECO:0000256" key="5">
    <source>
        <dbReference type="ARBA" id="ARBA00023004"/>
    </source>
</evidence>
<dbReference type="GO" id="GO:0006777">
    <property type="term" value="P:Mo-molybdopterin cofactor biosynthetic process"/>
    <property type="evidence" value="ECO:0007669"/>
    <property type="project" value="UniProtKB-KW"/>
</dbReference>
<proteinExistence type="inferred from homology"/>
<keyword evidence="7" id="KW-0342">GTP-binding</keyword>
<dbReference type="GO" id="GO:0046872">
    <property type="term" value="F:metal ion binding"/>
    <property type="evidence" value="ECO:0007669"/>
    <property type="project" value="UniProtKB-KW"/>
</dbReference>
<dbReference type="PANTHER" id="PTHR22960">
    <property type="entry name" value="MOLYBDOPTERIN COFACTOR SYNTHESIS PROTEIN A"/>
    <property type="match status" value="1"/>
</dbReference>
<dbReference type="EMBL" id="CAFBIZ010000128">
    <property type="protein sequence ID" value="CAB4850576.1"/>
    <property type="molecule type" value="Genomic_DNA"/>
</dbReference>
<dbReference type="GO" id="GO:0005525">
    <property type="term" value="F:GTP binding"/>
    <property type="evidence" value="ECO:0007669"/>
    <property type="project" value="UniProtKB-KW"/>
</dbReference>
<keyword evidence="9" id="KW-0456">Lyase</keyword>
<dbReference type="AlphaFoldDB" id="A0A6J7QLQ0"/>
<evidence type="ECO:0000256" key="9">
    <source>
        <dbReference type="ARBA" id="ARBA00023239"/>
    </source>
</evidence>
<dbReference type="CDD" id="cd01335">
    <property type="entry name" value="Radical_SAM"/>
    <property type="match status" value="1"/>
</dbReference>
<evidence type="ECO:0000256" key="8">
    <source>
        <dbReference type="ARBA" id="ARBA00023150"/>
    </source>
</evidence>
<dbReference type="GO" id="GO:0061799">
    <property type="term" value="F:cyclic pyranopterin monophosphate synthase activity"/>
    <property type="evidence" value="ECO:0007669"/>
    <property type="project" value="TreeGrafter"/>
</dbReference>
<dbReference type="SFLD" id="SFLDG01383">
    <property type="entry name" value="cyclic_pyranopterin_phosphate"/>
    <property type="match status" value="1"/>
</dbReference>
<keyword evidence="6" id="KW-0411">Iron-sulfur</keyword>
<keyword evidence="3" id="KW-0479">Metal-binding</keyword>
<dbReference type="InterPro" id="IPR010505">
    <property type="entry name" value="MoaA_twitch"/>
</dbReference>
<dbReference type="SMART" id="SM00729">
    <property type="entry name" value="Elp3"/>
    <property type="match status" value="1"/>
</dbReference>
<dbReference type="InterPro" id="IPR013785">
    <property type="entry name" value="Aldolase_TIM"/>
</dbReference>
<dbReference type="SFLD" id="SFLDG01386">
    <property type="entry name" value="main_SPASM_domain-containing"/>
    <property type="match status" value="1"/>
</dbReference>
<evidence type="ECO:0000313" key="12">
    <source>
        <dbReference type="EMBL" id="CAB5018577.1"/>
    </source>
</evidence>
<dbReference type="PANTHER" id="PTHR22960:SF0">
    <property type="entry name" value="MOLYBDENUM COFACTOR BIOSYNTHESIS PROTEIN 1"/>
    <property type="match status" value="1"/>
</dbReference>
<dbReference type="Pfam" id="PF06463">
    <property type="entry name" value="Mob_synth_C"/>
    <property type="match status" value="1"/>
</dbReference>
<keyword evidence="2" id="KW-0949">S-adenosyl-L-methionine</keyword>
<keyword evidence="5" id="KW-0408">Iron</keyword>
<evidence type="ECO:0000313" key="11">
    <source>
        <dbReference type="EMBL" id="CAB4850576.1"/>
    </source>
</evidence>
<dbReference type="GO" id="GO:0061798">
    <property type="term" value="F:GTP 3',8'-cyclase activity"/>
    <property type="evidence" value="ECO:0007669"/>
    <property type="project" value="TreeGrafter"/>
</dbReference>
<accession>A0A6J7QLQ0</accession>